<dbReference type="Proteomes" id="UP000887013">
    <property type="component" value="Unassembled WGS sequence"/>
</dbReference>
<keyword evidence="2" id="KW-1185">Reference proteome</keyword>
<dbReference type="EMBL" id="BMAW01028819">
    <property type="protein sequence ID" value="GFU09273.1"/>
    <property type="molecule type" value="Genomic_DNA"/>
</dbReference>
<dbReference type="AlphaFoldDB" id="A0A8X6Q6J4"/>
<evidence type="ECO:0000313" key="1">
    <source>
        <dbReference type="EMBL" id="GFU09273.1"/>
    </source>
</evidence>
<comment type="caution">
    <text evidence="1">The sequence shown here is derived from an EMBL/GenBank/DDBJ whole genome shotgun (WGS) entry which is preliminary data.</text>
</comment>
<accession>A0A8X6Q6J4</accession>
<sequence length="71" mass="8096">MSDPEIQQCDTAEEAKKIEVHLNAYLIIASKSVIGLSPHPHPRTAFHTDSCKHFPFIFRIFIPQRDALQIP</sequence>
<proteinExistence type="predicted"/>
<gene>
    <name evidence="1" type="ORF">NPIL_506731</name>
</gene>
<protein>
    <submittedName>
        <fullName evidence="1">Uncharacterized protein</fullName>
    </submittedName>
</protein>
<evidence type="ECO:0000313" key="2">
    <source>
        <dbReference type="Proteomes" id="UP000887013"/>
    </source>
</evidence>
<reference evidence="1" key="1">
    <citation type="submission" date="2020-08" db="EMBL/GenBank/DDBJ databases">
        <title>Multicomponent nature underlies the extraordinary mechanical properties of spider dragline silk.</title>
        <authorList>
            <person name="Kono N."/>
            <person name="Nakamura H."/>
            <person name="Mori M."/>
            <person name="Yoshida Y."/>
            <person name="Ohtoshi R."/>
            <person name="Malay A.D."/>
            <person name="Moran D.A.P."/>
            <person name="Tomita M."/>
            <person name="Numata K."/>
            <person name="Arakawa K."/>
        </authorList>
    </citation>
    <scope>NUCLEOTIDE SEQUENCE</scope>
</reference>
<organism evidence="1 2">
    <name type="scientific">Nephila pilipes</name>
    <name type="common">Giant wood spider</name>
    <name type="synonym">Nephila maculata</name>
    <dbReference type="NCBI Taxonomy" id="299642"/>
    <lineage>
        <taxon>Eukaryota</taxon>
        <taxon>Metazoa</taxon>
        <taxon>Ecdysozoa</taxon>
        <taxon>Arthropoda</taxon>
        <taxon>Chelicerata</taxon>
        <taxon>Arachnida</taxon>
        <taxon>Araneae</taxon>
        <taxon>Araneomorphae</taxon>
        <taxon>Entelegynae</taxon>
        <taxon>Araneoidea</taxon>
        <taxon>Nephilidae</taxon>
        <taxon>Nephila</taxon>
    </lineage>
</organism>
<name>A0A8X6Q6J4_NEPPI</name>